<sequence>MSSEMVFRAAILKQQRQWTYKELEFHLADLQSGRAFVKLPFSIYYSDSSLQENIKEISFKIWEKINIILLKYAGKKDMRKDELYELIALWWKQIYIDQRILL</sequence>
<evidence type="ECO:0000313" key="1">
    <source>
        <dbReference type="EMBL" id="BBH53986.1"/>
    </source>
</evidence>
<proteinExistence type="predicted"/>
<dbReference type="EMBL" id="AP019368">
    <property type="protein sequence ID" value="BBH53986.1"/>
    <property type="molecule type" value="Genomic_DNA"/>
</dbReference>
<organism evidence="1 2">
    <name type="scientific">Fluviispira sanaruensis</name>
    <dbReference type="NCBI Taxonomy" id="2493639"/>
    <lineage>
        <taxon>Bacteria</taxon>
        <taxon>Pseudomonadati</taxon>
        <taxon>Bdellovibrionota</taxon>
        <taxon>Oligoflexia</taxon>
        <taxon>Silvanigrellales</taxon>
        <taxon>Silvanigrellaceae</taxon>
        <taxon>Fluviispira</taxon>
    </lineage>
</organism>
<evidence type="ECO:0000313" key="2">
    <source>
        <dbReference type="Proteomes" id="UP000291236"/>
    </source>
</evidence>
<keyword evidence="2" id="KW-1185">Reference proteome</keyword>
<dbReference type="OrthoDB" id="5407466at2"/>
<dbReference type="RefSeq" id="WP_130610923.1">
    <property type="nucleotide sequence ID" value="NZ_AP019368.1"/>
</dbReference>
<name>A0A4P2VL15_FLUSA</name>
<gene>
    <name evidence="1" type="ORF">JCM31447_24400</name>
</gene>
<accession>A0A4P2VL15</accession>
<protein>
    <submittedName>
        <fullName evidence="1">Uncharacterized protein</fullName>
    </submittedName>
</protein>
<dbReference type="KEGG" id="sbf:JCM31447_24400"/>
<dbReference type="Proteomes" id="UP000291236">
    <property type="component" value="Chromosome"/>
</dbReference>
<reference evidence="1 2" key="1">
    <citation type="submission" date="2018-12" db="EMBL/GenBank/DDBJ databases">
        <title>Rubrispira sanarue gen. nov., sp., nov., a member of the order Silvanigrellales, isolated from a brackish lake in Hamamatsu Japan.</title>
        <authorList>
            <person name="Maejima Y."/>
            <person name="Iino T."/>
            <person name="Muraguchi Y."/>
            <person name="Fukuda K."/>
            <person name="Nojiri H."/>
            <person name="Ohkuma M."/>
            <person name="Moriuchi R."/>
            <person name="Dohra H."/>
            <person name="Kimbara K."/>
            <person name="Shintani M."/>
        </authorList>
    </citation>
    <scope>NUCLEOTIDE SEQUENCE [LARGE SCALE GENOMIC DNA]</scope>
    <source>
        <strain evidence="1 2">RF1110005</strain>
    </source>
</reference>
<dbReference type="AlphaFoldDB" id="A0A4P2VL15"/>